<keyword evidence="3" id="KW-0012">Acyltransferase</keyword>
<dbReference type="SUPFAM" id="SSF53901">
    <property type="entry name" value="Thiolase-like"/>
    <property type="match status" value="1"/>
</dbReference>
<organism evidence="5">
    <name type="scientific">marine sediment metagenome</name>
    <dbReference type="NCBI Taxonomy" id="412755"/>
    <lineage>
        <taxon>unclassified sequences</taxon>
        <taxon>metagenomes</taxon>
        <taxon>ecological metagenomes</taxon>
    </lineage>
</organism>
<dbReference type="EMBL" id="BARS01020580">
    <property type="protein sequence ID" value="GAG08958.1"/>
    <property type="molecule type" value="Genomic_DNA"/>
</dbReference>
<dbReference type="PROSITE" id="PS00099">
    <property type="entry name" value="THIOLASE_3"/>
    <property type="match status" value="1"/>
</dbReference>
<sequence length="90" mass="9239">SVIEITEAFAAMPLVSTKVLADGNEAKWQELMEKTNPNGGAIAIGHPVGASGARILITMMYELRRRGGGIGACGICGGLAQGDAAVIRVD</sequence>
<proteinExistence type="inferred from homology"/>
<dbReference type="GO" id="GO:0016747">
    <property type="term" value="F:acyltransferase activity, transferring groups other than amino-acyl groups"/>
    <property type="evidence" value="ECO:0007669"/>
    <property type="project" value="InterPro"/>
</dbReference>
<accession>X0V943</accession>
<dbReference type="Gene3D" id="3.40.47.10">
    <property type="match status" value="1"/>
</dbReference>
<evidence type="ECO:0000256" key="2">
    <source>
        <dbReference type="ARBA" id="ARBA00022679"/>
    </source>
</evidence>
<gene>
    <name evidence="5" type="ORF">S01H1_33166</name>
</gene>
<comment type="similarity">
    <text evidence="1">Belongs to the thiolase-like superfamily. Thiolase family.</text>
</comment>
<dbReference type="InterPro" id="IPR020613">
    <property type="entry name" value="Thiolase_CS"/>
</dbReference>
<evidence type="ECO:0000259" key="4">
    <source>
        <dbReference type="Pfam" id="PF02803"/>
    </source>
</evidence>
<protein>
    <recommendedName>
        <fullName evidence="4">Thiolase C-terminal domain-containing protein</fullName>
    </recommendedName>
</protein>
<dbReference type="Pfam" id="PF02803">
    <property type="entry name" value="Thiolase_C"/>
    <property type="match status" value="1"/>
</dbReference>
<dbReference type="InterPro" id="IPR020610">
    <property type="entry name" value="Thiolase_AS"/>
</dbReference>
<dbReference type="InterPro" id="IPR016039">
    <property type="entry name" value="Thiolase-like"/>
</dbReference>
<evidence type="ECO:0000313" key="5">
    <source>
        <dbReference type="EMBL" id="GAG08958.1"/>
    </source>
</evidence>
<dbReference type="PANTHER" id="PTHR18919">
    <property type="entry name" value="ACETYL-COA C-ACYLTRANSFERASE"/>
    <property type="match status" value="1"/>
</dbReference>
<dbReference type="InterPro" id="IPR020617">
    <property type="entry name" value="Thiolase_C"/>
</dbReference>
<dbReference type="AlphaFoldDB" id="X0V943"/>
<feature type="domain" description="Thiolase C-terminal" evidence="4">
    <location>
        <begin position="2"/>
        <end position="88"/>
    </location>
</feature>
<comment type="caution">
    <text evidence="5">The sequence shown here is derived from an EMBL/GenBank/DDBJ whole genome shotgun (WGS) entry which is preliminary data.</text>
</comment>
<evidence type="ECO:0000256" key="3">
    <source>
        <dbReference type="ARBA" id="ARBA00023315"/>
    </source>
</evidence>
<keyword evidence="2" id="KW-0808">Transferase</keyword>
<feature type="non-terminal residue" evidence="5">
    <location>
        <position position="1"/>
    </location>
</feature>
<evidence type="ECO:0000256" key="1">
    <source>
        <dbReference type="ARBA" id="ARBA00010982"/>
    </source>
</evidence>
<dbReference type="PROSITE" id="PS00737">
    <property type="entry name" value="THIOLASE_2"/>
    <property type="match status" value="1"/>
</dbReference>
<reference evidence="5" key="1">
    <citation type="journal article" date="2014" name="Front. Microbiol.">
        <title>High frequency of phylogenetically diverse reductive dehalogenase-homologous genes in deep subseafloor sedimentary metagenomes.</title>
        <authorList>
            <person name="Kawai M."/>
            <person name="Futagami T."/>
            <person name="Toyoda A."/>
            <person name="Takaki Y."/>
            <person name="Nishi S."/>
            <person name="Hori S."/>
            <person name="Arai W."/>
            <person name="Tsubouchi T."/>
            <person name="Morono Y."/>
            <person name="Uchiyama I."/>
            <person name="Ito T."/>
            <person name="Fujiyama A."/>
            <person name="Inagaki F."/>
            <person name="Takami H."/>
        </authorList>
    </citation>
    <scope>NUCLEOTIDE SEQUENCE</scope>
    <source>
        <strain evidence="5">Expedition CK06-06</strain>
    </source>
</reference>
<dbReference type="PANTHER" id="PTHR18919:SF107">
    <property type="entry name" value="ACETYL-COA ACETYLTRANSFERASE, CYTOSOLIC"/>
    <property type="match status" value="1"/>
</dbReference>
<name>X0V943_9ZZZZ</name>